<comment type="catalytic activity">
    <reaction evidence="10">
        <text>ATP + H2O = ADP + phosphate + H(+)</text>
        <dbReference type="Rhea" id="RHEA:13065"/>
        <dbReference type="ChEBI" id="CHEBI:15377"/>
        <dbReference type="ChEBI" id="CHEBI:15378"/>
        <dbReference type="ChEBI" id="CHEBI:30616"/>
        <dbReference type="ChEBI" id="CHEBI:43474"/>
        <dbReference type="ChEBI" id="CHEBI:456216"/>
        <dbReference type="EC" id="5.6.2.4"/>
    </reaction>
</comment>
<dbReference type="PROSITE" id="PS51217">
    <property type="entry name" value="UVRD_HELICASE_CTER"/>
    <property type="match status" value="1"/>
</dbReference>
<dbReference type="InterPro" id="IPR013986">
    <property type="entry name" value="DExx_box_DNA_helicase_dom_sf"/>
</dbReference>
<evidence type="ECO:0000256" key="3">
    <source>
        <dbReference type="ARBA" id="ARBA00022801"/>
    </source>
</evidence>
<dbReference type="SUPFAM" id="SSF52540">
    <property type="entry name" value="P-loop containing nucleoside triphosphate hydrolases"/>
    <property type="match status" value="1"/>
</dbReference>
<evidence type="ECO:0000256" key="11">
    <source>
        <dbReference type="PROSITE-ProRule" id="PRU00560"/>
    </source>
</evidence>
<evidence type="ECO:0000256" key="7">
    <source>
        <dbReference type="ARBA" id="ARBA00023235"/>
    </source>
</evidence>
<keyword evidence="5 11" id="KW-0067">ATP-binding</keyword>
<dbReference type="Pfam" id="PF00580">
    <property type="entry name" value="UvrD-helicase"/>
    <property type="match status" value="1"/>
</dbReference>
<keyword evidence="3 11" id="KW-0378">Hydrolase</keyword>
<evidence type="ECO:0000259" key="12">
    <source>
        <dbReference type="PROSITE" id="PS51198"/>
    </source>
</evidence>
<reference evidence="14 15" key="1">
    <citation type="submission" date="2022-06" db="EMBL/GenBank/DDBJ databases">
        <title>Isolation of gut microbiota from human fecal samples.</title>
        <authorList>
            <person name="Pamer E.G."/>
            <person name="Barat B."/>
            <person name="Waligurski E."/>
            <person name="Medina S."/>
            <person name="Paddock L."/>
            <person name="Mostad J."/>
        </authorList>
    </citation>
    <scope>NUCLEOTIDE SEQUENCE [LARGE SCALE GENOMIC DNA]</scope>
    <source>
        <strain evidence="14 15">DFI.6.1</strain>
    </source>
</reference>
<dbReference type="PROSITE" id="PS51198">
    <property type="entry name" value="UVRD_HELICASE_ATP_BIND"/>
    <property type="match status" value="1"/>
</dbReference>
<dbReference type="InterPro" id="IPR000212">
    <property type="entry name" value="DNA_helicase_UvrD/REP"/>
</dbReference>
<evidence type="ECO:0000256" key="10">
    <source>
        <dbReference type="ARBA" id="ARBA00048988"/>
    </source>
</evidence>
<keyword evidence="7" id="KW-0413">Isomerase</keyword>
<dbReference type="Gene3D" id="1.10.486.10">
    <property type="entry name" value="PCRA, domain 4"/>
    <property type="match status" value="1"/>
</dbReference>
<name>A0ABT1SMW4_9FIRM</name>
<evidence type="ECO:0000256" key="2">
    <source>
        <dbReference type="ARBA" id="ARBA00022741"/>
    </source>
</evidence>
<evidence type="ECO:0000256" key="6">
    <source>
        <dbReference type="ARBA" id="ARBA00023125"/>
    </source>
</evidence>
<evidence type="ECO:0000313" key="15">
    <source>
        <dbReference type="Proteomes" id="UP001524435"/>
    </source>
</evidence>
<accession>A0ABT1SMW4</accession>
<feature type="binding site" evidence="11">
    <location>
        <begin position="26"/>
        <end position="33"/>
    </location>
    <ligand>
        <name>ATP</name>
        <dbReference type="ChEBI" id="CHEBI:30616"/>
    </ligand>
</feature>
<organism evidence="14 15">
    <name type="scientific">Massilicoli timonensis</name>
    <dbReference type="NCBI Taxonomy" id="2015901"/>
    <lineage>
        <taxon>Bacteria</taxon>
        <taxon>Bacillati</taxon>
        <taxon>Bacillota</taxon>
        <taxon>Erysipelotrichia</taxon>
        <taxon>Erysipelotrichales</taxon>
        <taxon>Erysipelotrichaceae</taxon>
        <taxon>Massilicoli</taxon>
    </lineage>
</organism>
<dbReference type="InterPro" id="IPR014016">
    <property type="entry name" value="UvrD-like_ATP-bd"/>
</dbReference>
<dbReference type="EMBL" id="JANGCH010000015">
    <property type="protein sequence ID" value="MCQ5122467.1"/>
    <property type="molecule type" value="Genomic_DNA"/>
</dbReference>
<dbReference type="PANTHER" id="PTHR11070">
    <property type="entry name" value="UVRD / RECB / PCRA DNA HELICASE FAMILY MEMBER"/>
    <property type="match status" value="1"/>
</dbReference>
<keyword evidence="6" id="KW-0238">DNA-binding</keyword>
<dbReference type="InterPro" id="IPR014017">
    <property type="entry name" value="DNA_helicase_UvrD-like_C"/>
</dbReference>
<evidence type="ECO:0000259" key="13">
    <source>
        <dbReference type="PROSITE" id="PS51217"/>
    </source>
</evidence>
<feature type="domain" description="UvrD-like helicase ATP-binding" evidence="12">
    <location>
        <begin position="5"/>
        <end position="284"/>
    </location>
</feature>
<sequence length="726" mass="82248">MSFVDQLNEKQRAAATCVDAHVRIIAGAGSGKTRVVTTRIAYLIKELGILPDRIMAITFTNKAANEMKQRMEEMLEESVGIQISTIHSLCVRMLREDIAVLDYPRSFTILDSDDQKAILKRAYKEYGVDAKTYSYGSVIGYISANKTAFVSVEKAKDLAGSFQSEQIKAQLYAYYEKELAQMKALDFDDLLLFVYRILEKYPLIREKWQNRYDYIHVDEFQDVDRLQWGIIRHLVSDQCKLCVVGDPDQTIYTWRGADIDIIMRFDHDFPDCKTIVLNENYRSTPSILNGANAVIANNRNRIEKELFTRAKDQGKIVHFSAMDDANEPVWIAAKVRALHASGARYRDIAVLYRSNYLSRSLEKAMLDAQIPYRIYGGMRFYDRAEIKDALSYLRLCLDHAAIDLAVRRVINVPKRGVGDRSLEALEAYALTHGVNLYEAVKADAVVKGKARAALGQFVEAVEAARAKVHDVAISILLQELLLDSGYLHALEEANEQERIENIKELIADIEHYEEENPDGTLDDYMQMISLYTDKEETESNQDFIQLMSIHAAKGLEFDYVFVYSLSEGVFPNERSVADGGAAALEEERRLAYVAFTRAKKKLFISDAQGYSFVLDRLKKTSRFVAEIDPDCIEHVGLAKQETKRDGQEAGSANAYIKANTWQNTQMESNSPAKRKAQLRKGDKVQHQAFGEGIIVRVDDGLATIAFAHKFGIRKIRIDHPSIKKIG</sequence>
<dbReference type="EC" id="5.6.2.4" evidence="9"/>
<evidence type="ECO:0000256" key="1">
    <source>
        <dbReference type="ARBA" id="ARBA00009922"/>
    </source>
</evidence>
<comment type="catalytic activity">
    <reaction evidence="8">
        <text>Couples ATP hydrolysis with the unwinding of duplex DNA by translocating in the 3'-5' direction.</text>
        <dbReference type="EC" id="5.6.2.4"/>
    </reaction>
</comment>
<dbReference type="Proteomes" id="UP001524435">
    <property type="component" value="Unassembled WGS sequence"/>
</dbReference>
<gene>
    <name evidence="14" type="ORF">NE663_09385</name>
</gene>
<keyword evidence="4 11" id="KW-0347">Helicase</keyword>
<comment type="similarity">
    <text evidence="1">Belongs to the helicase family. UvrD subfamily.</text>
</comment>
<protein>
    <recommendedName>
        <fullName evidence="9">DNA 3'-5' helicase</fullName>
        <ecNumber evidence="9">5.6.2.4</ecNumber>
    </recommendedName>
</protein>
<dbReference type="CDD" id="cd18807">
    <property type="entry name" value="SF1_C_UvrD"/>
    <property type="match status" value="1"/>
</dbReference>
<dbReference type="Gene3D" id="3.40.50.300">
    <property type="entry name" value="P-loop containing nucleotide triphosphate hydrolases"/>
    <property type="match status" value="2"/>
</dbReference>
<dbReference type="CDD" id="cd17932">
    <property type="entry name" value="DEXQc_UvrD"/>
    <property type="match status" value="1"/>
</dbReference>
<dbReference type="InterPro" id="IPR027417">
    <property type="entry name" value="P-loop_NTPase"/>
</dbReference>
<dbReference type="PANTHER" id="PTHR11070:SF2">
    <property type="entry name" value="ATP-DEPENDENT DNA HELICASE SRS2"/>
    <property type="match status" value="1"/>
</dbReference>
<keyword evidence="2 11" id="KW-0547">Nucleotide-binding</keyword>
<proteinExistence type="inferred from homology"/>
<keyword evidence="15" id="KW-1185">Reference proteome</keyword>
<comment type="caution">
    <text evidence="14">The sequence shown here is derived from an EMBL/GenBank/DDBJ whole genome shotgun (WGS) entry which is preliminary data.</text>
</comment>
<evidence type="ECO:0000256" key="8">
    <source>
        <dbReference type="ARBA" id="ARBA00034617"/>
    </source>
</evidence>
<feature type="domain" description="UvrD-like helicase C-terminal" evidence="13">
    <location>
        <begin position="285"/>
        <end position="554"/>
    </location>
</feature>
<evidence type="ECO:0000256" key="9">
    <source>
        <dbReference type="ARBA" id="ARBA00034808"/>
    </source>
</evidence>
<evidence type="ECO:0000313" key="14">
    <source>
        <dbReference type="EMBL" id="MCQ5122467.1"/>
    </source>
</evidence>
<dbReference type="Gene3D" id="1.10.10.160">
    <property type="match status" value="1"/>
</dbReference>
<dbReference type="Pfam" id="PF13361">
    <property type="entry name" value="UvrD_C"/>
    <property type="match status" value="1"/>
</dbReference>
<evidence type="ECO:0000256" key="4">
    <source>
        <dbReference type="ARBA" id="ARBA00022806"/>
    </source>
</evidence>
<evidence type="ECO:0000256" key="5">
    <source>
        <dbReference type="ARBA" id="ARBA00022840"/>
    </source>
</evidence>